<evidence type="ECO:0000256" key="4">
    <source>
        <dbReference type="ARBA" id="ARBA00022976"/>
    </source>
</evidence>
<evidence type="ECO:0000256" key="1">
    <source>
        <dbReference type="ARBA" id="ARBA00004141"/>
    </source>
</evidence>
<comment type="subcellular location">
    <subcellularLocation>
        <location evidence="1">Membrane</location>
        <topology evidence="1">Multi-pass membrane protein</topology>
    </subcellularLocation>
</comment>
<keyword evidence="5 8" id="KW-1133">Transmembrane helix</keyword>
<feature type="transmembrane region" description="Helical" evidence="8">
    <location>
        <begin position="66"/>
        <end position="90"/>
    </location>
</feature>
<accession>A0A8J9S1K7</accession>
<dbReference type="Pfam" id="PF06105">
    <property type="entry name" value="Aph-1"/>
    <property type="match status" value="1"/>
</dbReference>
<dbReference type="Proteomes" id="UP000836788">
    <property type="component" value="Chromosome 11"/>
</dbReference>
<proteinExistence type="inferred from homology"/>
<evidence type="ECO:0000256" key="2">
    <source>
        <dbReference type="ARBA" id="ARBA00005577"/>
    </source>
</evidence>
<dbReference type="GO" id="GO:0007219">
    <property type="term" value="P:Notch signaling pathway"/>
    <property type="evidence" value="ECO:0007669"/>
    <property type="project" value="UniProtKB-KW"/>
</dbReference>
<evidence type="ECO:0008006" key="10">
    <source>
        <dbReference type="Google" id="ProtNLM"/>
    </source>
</evidence>
<feature type="transmembrane region" description="Helical" evidence="8">
    <location>
        <begin position="34"/>
        <end position="60"/>
    </location>
</feature>
<dbReference type="AlphaFoldDB" id="A0A8J9S1K7"/>
<evidence type="ECO:0000256" key="5">
    <source>
        <dbReference type="ARBA" id="ARBA00022989"/>
    </source>
</evidence>
<dbReference type="InterPro" id="IPR009294">
    <property type="entry name" value="Aph-1"/>
</dbReference>
<sequence length="323" mass="35289">MTEVSLTIGSALLAFGPFLSLFGLLVYQKAQLVIVVTTAAFFFLLAAVTASLAWTIFHAIGLGGPLAALVPGVFFQFAFRCGFVALYHNVEQVIQNSMEKSDQRRRDVAHPEQGINSTDAPNARIEQNITQESDQWTEATKLRLQLNDASCGVAAGVGFGGMHVIMLYGTLWASQVGDSEGVLYQDACPQVPSLALSAVYAFLFSILDVFWMLFTFFGMRRRRMFHRGAQGEDEYVSVGAWFGNSRTGGNFALLLCLVTHSFAAVFTTADYFNHGCLISIPLTSGMVFVTAYLFWAGVGRIYMPPSQIAMVHGEAPAVSFHED</sequence>
<feature type="transmembrane region" description="Helical" evidence="8">
    <location>
        <begin position="251"/>
        <end position="272"/>
    </location>
</feature>
<gene>
    <name evidence="9" type="ORF">PTTT1_LOCUS9012</name>
</gene>
<feature type="transmembrane region" description="Helical" evidence="8">
    <location>
        <begin position="194"/>
        <end position="217"/>
    </location>
</feature>
<evidence type="ECO:0000256" key="7">
    <source>
        <dbReference type="SAM" id="MobiDB-lite"/>
    </source>
</evidence>
<name>A0A8J9S1K7_PHATR</name>
<protein>
    <recommendedName>
        <fullName evidence="10">Transmembrane protein</fullName>
    </recommendedName>
</protein>
<keyword evidence="3 8" id="KW-0812">Transmembrane</keyword>
<evidence type="ECO:0000256" key="3">
    <source>
        <dbReference type="ARBA" id="ARBA00022692"/>
    </source>
</evidence>
<feature type="transmembrane region" description="Helical" evidence="8">
    <location>
        <begin position="6"/>
        <end position="27"/>
    </location>
</feature>
<evidence type="ECO:0000256" key="6">
    <source>
        <dbReference type="ARBA" id="ARBA00023136"/>
    </source>
</evidence>
<dbReference type="OMA" id="HAVIMVG"/>
<feature type="region of interest" description="Disordered" evidence="7">
    <location>
        <begin position="101"/>
        <end position="124"/>
    </location>
</feature>
<feature type="transmembrane region" description="Helical" evidence="8">
    <location>
        <begin position="151"/>
        <end position="174"/>
    </location>
</feature>
<evidence type="ECO:0000256" key="8">
    <source>
        <dbReference type="SAM" id="Phobius"/>
    </source>
</evidence>
<evidence type="ECO:0000313" key="9">
    <source>
        <dbReference type="EMBL" id="CAG9279098.1"/>
    </source>
</evidence>
<feature type="compositionally biased region" description="Basic and acidic residues" evidence="7">
    <location>
        <begin position="101"/>
        <end position="110"/>
    </location>
</feature>
<dbReference type="PANTHER" id="PTHR12889">
    <property type="entry name" value="GAMMA-SECRETASE SUBUNIT APH-1"/>
    <property type="match status" value="1"/>
</dbReference>
<dbReference type="EMBL" id="OU594952">
    <property type="protein sequence ID" value="CAG9279098.1"/>
    <property type="molecule type" value="Genomic_DNA"/>
</dbReference>
<dbReference type="GO" id="GO:0016485">
    <property type="term" value="P:protein processing"/>
    <property type="evidence" value="ECO:0007669"/>
    <property type="project" value="InterPro"/>
</dbReference>
<feature type="transmembrane region" description="Helical" evidence="8">
    <location>
        <begin position="278"/>
        <end position="298"/>
    </location>
</feature>
<feature type="compositionally biased region" description="Polar residues" evidence="7">
    <location>
        <begin position="114"/>
        <end position="124"/>
    </location>
</feature>
<organism evidence="9">
    <name type="scientific">Phaeodactylum tricornutum</name>
    <name type="common">Diatom</name>
    <dbReference type="NCBI Taxonomy" id="2850"/>
    <lineage>
        <taxon>Eukaryota</taxon>
        <taxon>Sar</taxon>
        <taxon>Stramenopiles</taxon>
        <taxon>Ochrophyta</taxon>
        <taxon>Bacillariophyta</taxon>
        <taxon>Bacillariophyceae</taxon>
        <taxon>Bacillariophycidae</taxon>
        <taxon>Naviculales</taxon>
        <taxon>Phaeodactylaceae</taxon>
        <taxon>Phaeodactylum</taxon>
    </lineage>
</organism>
<keyword evidence="4" id="KW-0914">Notch signaling pathway</keyword>
<dbReference type="GO" id="GO:0016020">
    <property type="term" value="C:membrane"/>
    <property type="evidence" value="ECO:0007669"/>
    <property type="project" value="UniProtKB-SubCell"/>
</dbReference>
<comment type="similarity">
    <text evidence="2">Belongs to the APH-1 family.</text>
</comment>
<reference evidence="9" key="1">
    <citation type="submission" date="2022-02" db="EMBL/GenBank/DDBJ databases">
        <authorList>
            <person name="Giguere J D."/>
        </authorList>
    </citation>
    <scope>NUCLEOTIDE SEQUENCE</scope>
    <source>
        <strain evidence="9">CCAP 1055/1</strain>
    </source>
</reference>
<keyword evidence="6 8" id="KW-0472">Membrane</keyword>